<proteinExistence type="predicted"/>
<feature type="compositionally biased region" description="Basic and acidic residues" evidence="1">
    <location>
        <begin position="74"/>
        <end position="89"/>
    </location>
</feature>
<comment type="caution">
    <text evidence="2">The sequence shown here is derived from an EMBL/GenBank/DDBJ whole genome shotgun (WGS) entry which is preliminary data.</text>
</comment>
<evidence type="ECO:0000313" key="2">
    <source>
        <dbReference type="EMBL" id="TNN72891.1"/>
    </source>
</evidence>
<feature type="compositionally biased region" description="Polar residues" evidence="1">
    <location>
        <begin position="43"/>
        <end position="55"/>
    </location>
</feature>
<dbReference type="Proteomes" id="UP000314294">
    <property type="component" value="Unassembled WGS sequence"/>
</dbReference>
<feature type="compositionally biased region" description="Basic and acidic residues" evidence="1">
    <location>
        <begin position="32"/>
        <end position="41"/>
    </location>
</feature>
<reference evidence="2 3" key="1">
    <citation type="submission" date="2019-03" db="EMBL/GenBank/DDBJ databases">
        <title>First draft genome of Liparis tanakae, snailfish: a comprehensive survey of snailfish specific genes.</title>
        <authorList>
            <person name="Kim W."/>
            <person name="Song I."/>
            <person name="Jeong J.-H."/>
            <person name="Kim D."/>
            <person name="Kim S."/>
            <person name="Ryu S."/>
            <person name="Song J.Y."/>
            <person name="Lee S.K."/>
        </authorList>
    </citation>
    <scope>NUCLEOTIDE SEQUENCE [LARGE SCALE GENOMIC DNA]</scope>
    <source>
        <tissue evidence="2">Muscle</tissue>
    </source>
</reference>
<dbReference type="EMBL" id="SRLO01000131">
    <property type="protein sequence ID" value="TNN72891.1"/>
    <property type="molecule type" value="Genomic_DNA"/>
</dbReference>
<feature type="region of interest" description="Disordered" evidence="1">
    <location>
        <begin position="29"/>
        <end position="89"/>
    </location>
</feature>
<protein>
    <submittedName>
        <fullName evidence="2">Uncharacterized protein</fullName>
    </submittedName>
</protein>
<gene>
    <name evidence="2" type="ORF">EYF80_016820</name>
</gene>
<evidence type="ECO:0000313" key="3">
    <source>
        <dbReference type="Proteomes" id="UP000314294"/>
    </source>
</evidence>
<accession>A0A4Z2I542</accession>
<organism evidence="2 3">
    <name type="scientific">Liparis tanakae</name>
    <name type="common">Tanaka's snailfish</name>
    <dbReference type="NCBI Taxonomy" id="230148"/>
    <lineage>
        <taxon>Eukaryota</taxon>
        <taxon>Metazoa</taxon>
        <taxon>Chordata</taxon>
        <taxon>Craniata</taxon>
        <taxon>Vertebrata</taxon>
        <taxon>Euteleostomi</taxon>
        <taxon>Actinopterygii</taxon>
        <taxon>Neopterygii</taxon>
        <taxon>Teleostei</taxon>
        <taxon>Neoteleostei</taxon>
        <taxon>Acanthomorphata</taxon>
        <taxon>Eupercaria</taxon>
        <taxon>Perciformes</taxon>
        <taxon>Cottioidei</taxon>
        <taxon>Cottales</taxon>
        <taxon>Liparidae</taxon>
        <taxon>Liparis</taxon>
    </lineage>
</organism>
<dbReference type="AlphaFoldDB" id="A0A4Z2I542"/>
<name>A0A4Z2I542_9TELE</name>
<evidence type="ECO:0000256" key="1">
    <source>
        <dbReference type="SAM" id="MobiDB-lite"/>
    </source>
</evidence>
<keyword evidence="3" id="KW-1185">Reference proteome</keyword>
<sequence length="89" mass="9543">MYVNAGPTESSSPDLLTFGSLCLQEVGVSGQEAEREAEREAVASSTALGNSSNSHGGEERIPFQVRGPGSEVVTHSERGRRCYVEEEQD</sequence>